<feature type="coiled-coil region" evidence="1">
    <location>
        <begin position="166"/>
        <end position="214"/>
    </location>
</feature>
<evidence type="ECO:0000313" key="2">
    <source>
        <dbReference type="EMBL" id="GFN84150.1"/>
    </source>
</evidence>
<reference evidence="2 3" key="1">
    <citation type="journal article" date="2021" name="Elife">
        <title>Chloroplast acquisition without the gene transfer in kleptoplastic sea slugs, Plakobranchus ocellatus.</title>
        <authorList>
            <person name="Maeda T."/>
            <person name="Takahashi S."/>
            <person name="Yoshida T."/>
            <person name="Shimamura S."/>
            <person name="Takaki Y."/>
            <person name="Nagai Y."/>
            <person name="Toyoda A."/>
            <person name="Suzuki Y."/>
            <person name="Arimoto A."/>
            <person name="Ishii H."/>
            <person name="Satoh N."/>
            <person name="Nishiyama T."/>
            <person name="Hasebe M."/>
            <person name="Maruyama T."/>
            <person name="Minagawa J."/>
            <person name="Obokata J."/>
            <person name="Shigenobu S."/>
        </authorList>
    </citation>
    <scope>NUCLEOTIDE SEQUENCE [LARGE SCALE GENOMIC DNA]</scope>
</reference>
<keyword evidence="1" id="KW-0175">Coiled coil</keyword>
<dbReference type="Proteomes" id="UP000735302">
    <property type="component" value="Unassembled WGS sequence"/>
</dbReference>
<comment type="caution">
    <text evidence="2">The sequence shown here is derived from an EMBL/GenBank/DDBJ whole genome shotgun (WGS) entry which is preliminary data.</text>
</comment>
<gene>
    <name evidence="2" type="ORF">PoB_001065600</name>
</gene>
<proteinExistence type="predicted"/>
<feature type="coiled-coil region" evidence="1">
    <location>
        <begin position="76"/>
        <end position="139"/>
    </location>
</feature>
<accession>A0AAV3YLJ6</accession>
<dbReference type="AlphaFoldDB" id="A0AAV3YLJ6"/>
<name>A0AAV3YLJ6_9GAST</name>
<dbReference type="EMBL" id="BLXT01001278">
    <property type="protein sequence ID" value="GFN84150.1"/>
    <property type="molecule type" value="Genomic_DNA"/>
</dbReference>
<protein>
    <submittedName>
        <fullName evidence="2">Myosin heavy chain, muscle-like</fullName>
    </submittedName>
</protein>
<evidence type="ECO:0000313" key="3">
    <source>
        <dbReference type="Proteomes" id="UP000735302"/>
    </source>
</evidence>
<keyword evidence="3" id="KW-1185">Reference proteome</keyword>
<evidence type="ECO:0000256" key="1">
    <source>
        <dbReference type="SAM" id="Coils"/>
    </source>
</evidence>
<sequence>MEDLSLATLINEREKSAVAERISLYNSCLPVLDHAHESLQALITKKHELKLQYLAACEEKLILNELLKPSHEWMSEKDAEKEMSQEELEMNAVFNERKDAIIETVVAAADIIEKWKSAVDTLSQKIEDLKAKKSELDVAIPNLSLHSLSLHHMEVKTNLGKVNVLLEAAKAERTILTERIARMEDSLQHLSESQAQLERKYSQQKNLLHSLKQTFEDMQKLSGVECWIIDESRVRITLQAKNLMDATDRSQYDHEELEDCTFTADLKFIVNSQGFLEVSDVQTEQKVEEVVKLISHVKQDKDLPKFILSLRNTWLSHLPLNAEVSCLRKNHAIDFIQDQGVLQLMINKRNIVCSLTVPSSYPHADVTLASVIGHPELTADNISAPATKSITGWVRYLEDLLGKHQE</sequence>
<organism evidence="2 3">
    <name type="scientific">Plakobranchus ocellatus</name>
    <dbReference type="NCBI Taxonomy" id="259542"/>
    <lineage>
        <taxon>Eukaryota</taxon>
        <taxon>Metazoa</taxon>
        <taxon>Spiralia</taxon>
        <taxon>Lophotrochozoa</taxon>
        <taxon>Mollusca</taxon>
        <taxon>Gastropoda</taxon>
        <taxon>Heterobranchia</taxon>
        <taxon>Euthyneura</taxon>
        <taxon>Panpulmonata</taxon>
        <taxon>Sacoglossa</taxon>
        <taxon>Placobranchoidea</taxon>
        <taxon>Plakobranchidae</taxon>
        <taxon>Plakobranchus</taxon>
    </lineage>
</organism>